<proteinExistence type="predicted"/>
<dbReference type="Proteomes" id="UP000012099">
    <property type="component" value="Unassembled WGS sequence"/>
</dbReference>
<evidence type="ECO:0000313" key="3">
    <source>
        <dbReference type="Proteomes" id="UP000012099"/>
    </source>
</evidence>
<dbReference type="EMBL" id="AHMH02000003">
    <property type="protein sequence ID" value="EMN02920.1"/>
    <property type="molecule type" value="Genomic_DNA"/>
</dbReference>
<keyword evidence="1" id="KW-1133">Transmembrane helix</keyword>
<keyword evidence="3" id="KW-1185">Reference proteome</keyword>
<sequence>MDLLFFVFLIVVTLLIQDNATKMSFAAHKQFVFIFLFCMIILLGCATSKKEEDTTNQQFLGWILSLNANPACSDYYSQENLCLKSPVSINEKCSDQEMDRLQKGIQPVSMQNRGVLEELLQCWSQCNSTFFLNYSGSCSFETESDYITAKRSSSTNSGNLWRQCQSNCNTGTNSSFPKLNGISTTTTYWPYP</sequence>
<keyword evidence="1" id="KW-0472">Membrane</keyword>
<accession>A0ABN0J7H1</accession>
<evidence type="ECO:0000313" key="2">
    <source>
        <dbReference type="EMBL" id="EMN02920.1"/>
    </source>
</evidence>
<keyword evidence="1" id="KW-0812">Transmembrane</keyword>
<feature type="transmembrane region" description="Helical" evidence="1">
    <location>
        <begin position="30"/>
        <end position="48"/>
    </location>
</feature>
<name>A0ABN0J7H1_9LEPT</name>
<comment type="caution">
    <text evidence="2">The sequence shown here is derived from an EMBL/GenBank/DDBJ whole genome shotgun (WGS) entry which is preliminary data.</text>
</comment>
<evidence type="ECO:0000256" key="1">
    <source>
        <dbReference type="SAM" id="Phobius"/>
    </source>
</evidence>
<evidence type="ECO:0008006" key="4">
    <source>
        <dbReference type="Google" id="ProtNLM"/>
    </source>
</evidence>
<reference evidence="2 3" key="1">
    <citation type="submission" date="2013-01" db="EMBL/GenBank/DDBJ databases">
        <authorList>
            <person name="Harkins D.M."/>
            <person name="Durkin A.S."/>
            <person name="Brinkac L.M."/>
            <person name="Haft D.H."/>
            <person name="Selengut J.D."/>
            <person name="Sanka R."/>
            <person name="DePew J."/>
            <person name="Purushe J."/>
            <person name="Whelen A.C."/>
            <person name="Vinetz J.M."/>
            <person name="Sutton G.G."/>
            <person name="Nierman W.C."/>
            <person name="Fouts D.E."/>
        </authorList>
    </citation>
    <scope>NUCLEOTIDE SEQUENCE [LARGE SCALE GENOMIC DNA]</scope>
    <source>
        <strain evidence="2 3">2007001578</strain>
    </source>
</reference>
<organism evidence="2 3">
    <name type="scientific">Leptospira noguchii str. 2007001578</name>
    <dbReference type="NCBI Taxonomy" id="1049974"/>
    <lineage>
        <taxon>Bacteria</taxon>
        <taxon>Pseudomonadati</taxon>
        <taxon>Spirochaetota</taxon>
        <taxon>Spirochaetia</taxon>
        <taxon>Leptospirales</taxon>
        <taxon>Leptospiraceae</taxon>
        <taxon>Leptospira</taxon>
    </lineage>
</organism>
<gene>
    <name evidence="2" type="ORF">LEP1GSC035_2704</name>
</gene>
<protein>
    <recommendedName>
        <fullName evidence="4">Lipoprotein</fullName>
    </recommendedName>
</protein>